<name>A0ACC0UMN5_9AGAM</name>
<dbReference type="EMBL" id="JAGFNK010000004">
    <property type="protein sequence ID" value="KAI9512974.1"/>
    <property type="molecule type" value="Genomic_DNA"/>
</dbReference>
<accession>A0ACC0UMN5</accession>
<evidence type="ECO:0000313" key="2">
    <source>
        <dbReference type="Proteomes" id="UP001207468"/>
    </source>
</evidence>
<comment type="caution">
    <text evidence="1">The sequence shown here is derived from an EMBL/GenBank/DDBJ whole genome shotgun (WGS) entry which is preliminary data.</text>
</comment>
<proteinExistence type="predicted"/>
<dbReference type="Proteomes" id="UP001207468">
    <property type="component" value="Unassembled WGS sequence"/>
</dbReference>
<reference evidence="1" key="1">
    <citation type="submission" date="2021-03" db="EMBL/GenBank/DDBJ databases">
        <title>Evolutionary priming and transition to the ectomycorrhizal habit in an iconic lineage of mushroom-forming fungi: is preadaptation a requirement?</title>
        <authorList>
            <consortium name="DOE Joint Genome Institute"/>
            <person name="Looney B.P."/>
            <person name="Miyauchi S."/>
            <person name="Morin E."/>
            <person name="Drula E."/>
            <person name="Courty P.E."/>
            <person name="Chicoki N."/>
            <person name="Fauchery L."/>
            <person name="Kohler A."/>
            <person name="Kuo A."/>
            <person name="LaButti K."/>
            <person name="Pangilinan J."/>
            <person name="Lipzen A."/>
            <person name="Riley R."/>
            <person name="Andreopoulos W."/>
            <person name="He G."/>
            <person name="Johnson J."/>
            <person name="Barry K.W."/>
            <person name="Grigoriev I.V."/>
            <person name="Nagy L."/>
            <person name="Hibbett D."/>
            <person name="Henrissat B."/>
            <person name="Matheny P.B."/>
            <person name="Labbe J."/>
            <person name="Martin A.F."/>
        </authorList>
    </citation>
    <scope>NUCLEOTIDE SEQUENCE</scope>
    <source>
        <strain evidence="1">BPL698</strain>
    </source>
</reference>
<organism evidence="1 2">
    <name type="scientific">Russula earlei</name>
    <dbReference type="NCBI Taxonomy" id="71964"/>
    <lineage>
        <taxon>Eukaryota</taxon>
        <taxon>Fungi</taxon>
        <taxon>Dikarya</taxon>
        <taxon>Basidiomycota</taxon>
        <taxon>Agaricomycotina</taxon>
        <taxon>Agaricomycetes</taxon>
        <taxon>Russulales</taxon>
        <taxon>Russulaceae</taxon>
        <taxon>Russula</taxon>
    </lineage>
</organism>
<keyword evidence="2" id="KW-1185">Reference proteome</keyword>
<sequence length="727" mass="78360">MSVPQHTAAIARFHAFNSGERAAAISTFLFALLSTLVLSIVLLSVIWVVSCTVFKRTSYQNLSLKAFFFRSQLGQYASCLLFSHWIRAVSGLIDIKWINNGEVKAGSACIAQGALRQIGQFGTFFFVVTMGIHTFNTLVLRNRPPQWLGIVIIIIACVSSLLIGLAPMSMSSHVSGPLYSIDSFTCTISKSYPVPHMLLHFLPLFLASLLSVTVYSLIFLMLRGTLVINGGLRIHLDPERRLRVHNGTFEEYQRFVYSVARTMLWLPITFVLISFPSSIAQLMDISGINVPPGALAFSYILEYSEGVINVFILFNVLRALSTAVKSTASTDSEKGSFEGPPISRPKHDWIPQSSFASTKMETGSVTRSAPPAYPPGSIFHGRTSRSSLAKSLFQGRKTGNSDSSVRLLTPDPPSRNDSPIPNLELRGSSSSSPLLRRILSPSNVLNTGPAVPAEGVQKPKQIAQQLSLSTSDLPAFIHDSNHSGLTPSPRGKRARISRDLNPTSESPTVSASLSTAAPFLEVTLRSPPTSPTAEVGGSVISMYFSRDSTVASELPPFPAAAVQRDSSVDLPVAPPPEDVGLRPKAALSIGAVGGRQRPARPRVPHPQRPPVRLVSPDDSTDASRYSDTEPDSPPSPEVRAALHPTQPLRVGKTTIVNAPSRAVPERSLTSERSQKPGDRPGSRALPVPPGSPKHHARTASVLSHASSHALVGGHSYSASLSSHHEYL</sequence>
<gene>
    <name evidence="1" type="ORF">F5148DRAFT_560840</name>
</gene>
<protein>
    <submittedName>
        <fullName evidence="1">Uncharacterized protein</fullName>
    </submittedName>
</protein>
<evidence type="ECO:0000313" key="1">
    <source>
        <dbReference type="EMBL" id="KAI9512974.1"/>
    </source>
</evidence>